<feature type="domain" description="HTH LytTR-type" evidence="2">
    <location>
        <begin position="166"/>
        <end position="248"/>
    </location>
</feature>
<keyword evidence="1" id="KW-0812">Transmembrane</keyword>
<evidence type="ECO:0000313" key="3">
    <source>
        <dbReference type="EMBL" id="GAO38424.1"/>
    </source>
</evidence>
<dbReference type="EMBL" id="BBWU01000015">
    <property type="protein sequence ID" value="GAO38424.1"/>
    <property type="molecule type" value="Genomic_DNA"/>
</dbReference>
<evidence type="ECO:0000259" key="2">
    <source>
        <dbReference type="PROSITE" id="PS50930"/>
    </source>
</evidence>
<dbReference type="AlphaFoldDB" id="A0A0E9MLM6"/>
<feature type="transmembrane region" description="Helical" evidence="1">
    <location>
        <begin position="84"/>
        <end position="104"/>
    </location>
</feature>
<organism evidence="3 4">
    <name type="scientific">Sphingomonas changbaiensis NBRC 104936</name>
    <dbReference type="NCBI Taxonomy" id="1219043"/>
    <lineage>
        <taxon>Bacteria</taxon>
        <taxon>Pseudomonadati</taxon>
        <taxon>Pseudomonadota</taxon>
        <taxon>Alphaproteobacteria</taxon>
        <taxon>Sphingomonadales</taxon>
        <taxon>Sphingomonadaceae</taxon>
        <taxon>Sphingomonas</taxon>
    </lineage>
</organism>
<evidence type="ECO:0000313" key="4">
    <source>
        <dbReference type="Proteomes" id="UP000033202"/>
    </source>
</evidence>
<dbReference type="InterPro" id="IPR007492">
    <property type="entry name" value="LytTR_DNA-bd_dom"/>
</dbReference>
<sequence>MLRLRQQRPLTTTLAYPLHGQALVATILIVWAAGAAYCHGYERLLTGAHEWPGSFLWSAVAVLPWLALFEWSKTPAGERLGSRPWQLLLALLATAAASILLQAAADAIAGNASRSVALNLLRRLPPLGAGVVLILWARSVRSARAMAARNEADAGPANLVQIAGSIDWIAAADNYIELQIGHRTLIRRMTLSAAERELASCDFVRIHRRYLVNRRRIEAVAGTNGDRRVRIAGSELPIGRRYASRLDA</sequence>
<evidence type="ECO:0000256" key="1">
    <source>
        <dbReference type="SAM" id="Phobius"/>
    </source>
</evidence>
<comment type="caution">
    <text evidence="3">The sequence shown here is derived from an EMBL/GenBank/DDBJ whole genome shotgun (WGS) entry which is preliminary data.</text>
</comment>
<dbReference type="Pfam" id="PF04397">
    <property type="entry name" value="LytTR"/>
    <property type="match status" value="1"/>
</dbReference>
<dbReference type="PROSITE" id="PS50930">
    <property type="entry name" value="HTH_LYTTR"/>
    <property type="match status" value="1"/>
</dbReference>
<accession>A0A0E9MLM6</accession>
<dbReference type="GO" id="GO:0003677">
    <property type="term" value="F:DNA binding"/>
    <property type="evidence" value="ECO:0007669"/>
    <property type="project" value="InterPro"/>
</dbReference>
<feature type="transmembrane region" description="Helical" evidence="1">
    <location>
        <begin position="12"/>
        <end position="34"/>
    </location>
</feature>
<dbReference type="RefSeq" id="WP_052733740.1">
    <property type="nucleotide sequence ID" value="NZ_BBWU01000015.1"/>
</dbReference>
<feature type="transmembrane region" description="Helical" evidence="1">
    <location>
        <begin position="54"/>
        <end position="72"/>
    </location>
</feature>
<dbReference type="PANTHER" id="PTHR37299:SF1">
    <property type="entry name" value="STAGE 0 SPORULATION PROTEIN A HOMOLOG"/>
    <property type="match status" value="1"/>
</dbReference>
<dbReference type="GO" id="GO:0000156">
    <property type="term" value="F:phosphorelay response regulator activity"/>
    <property type="evidence" value="ECO:0007669"/>
    <property type="project" value="InterPro"/>
</dbReference>
<feature type="transmembrane region" description="Helical" evidence="1">
    <location>
        <begin position="124"/>
        <end position="140"/>
    </location>
</feature>
<dbReference type="InterPro" id="IPR046947">
    <property type="entry name" value="LytR-like"/>
</dbReference>
<proteinExistence type="predicted"/>
<keyword evidence="4" id="KW-1185">Reference proteome</keyword>
<dbReference type="PANTHER" id="PTHR37299">
    <property type="entry name" value="TRANSCRIPTIONAL REGULATOR-RELATED"/>
    <property type="match status" value="1"/>
</dbReference>
<name>A0A0E9MLM6_9SPHN</name>
<dbReference type="STRING" id="1219043.SCH01S_15_00490"/>
<keyword evidence="1" id="KW-0472">Membrane</keyword>
<gene>
    <name evidence="3" type="ORF">SCH01S_15_00490</name>
</gene>
<keyword evidence="1" id="KW-1133">Transmembrane helix</keyword>
<dbReference type="Gene3D" id="2.40.50.1020">
    <property type="entry name" value="LytTr DNA-binding domain"/>
    <property type="match status" value="1"/>
</dbReference>
<protein>
    <recommendedName>
        <fullName evidence="2">HTH LytTR-type domain-containing protein</fullName>
    </recommendedName>
</protein>
<dbReference type="Proteomes" id="UP000033202">
    <property type="component" value="Unassembled WGS sequence"/>
</dbReference>
<reference evidence="3 4" key="1">
    <citation type="submission" date="2015-04" db="EMBL/GenBank/DDBJ databases">
        <title>Whole genome shotgun sequence of Sphingomonas changbaiensis NBRC 104936.</title>
        <authorList>
            <person name="Katano-Makiyama Y."/>
            <person name="Hosoyama A."/>
            <person name="Hashimoto M."/>
            <person name="Noguchi M."/>
            <person name="Tsuchikane K."/>
            <person name="Ohji S."/>
            <person name="Yamazoe A."/>
            <person name="Ichikawa N."/>
            <person name="Kimura A."/>
            <person name="Fujita N."/>
        </authorList>
    </citation>
    <scope>NUCLEOTIDE SEQUENCE [LARGE SCALE GENOMIC DNA]</scope>
    <source>
        <strain evidence="3 4">NBRC 104936</strain>
    </source>
</reference>
<dbReference type="SMART" id="SM00850">
    <property type="entry name" value="LytTR"/>
    <property type="match status" value="1"/>
</dbReference>
<dbReference type="OrthoDB" id="9781059at2"/>